<evidence type="ECO:0000313" key="3">
    <source>
        <dbReference type="Proteomes" id="UP000217790"/>
    </source>
</evidence>
<gene>
    <name evidence="2" type="ORF">ARMGADRAFT_1016344</name>
</gene>
<sequence>MQATRFVPYSVTDRPPTLAARALTSSSSFSFADQTFSPKPYIPSKRPSPVARESENQSDPSYSKVFCRKSKYPQLAATHGIDNQALYYGWKANYVTCYIPGCSKEVIKNTRAEVSKHVKKFHLYTEDPQYVVRDCCPAASAADRFVKVEMVYGHFQTEKHSVTHNSYQYSCGYCRDLAARPDQLDNHFFRCCILQNYVNSLKSAPPQTSFYPTRFSLGV</sequence>
<protein>
    <submittedName>
        <fullName evidence="2">Uncharacterized protein</fullName>
    </submittedName>
</protein>
<dbReference type="OrthoDB" id="3007502at2759"/>
<dbReference type="InParanoid" id="A0A2H3D1V9"/>
<dbReference type="EMBL" id="KZ293675">
    <property type="protein sequence ID" value="PBK88070.1"/>
    <property type="molecule type" value="Genomic_DNA"/>
</dbReference>
<accession>A0A2H3D1V9</accession>
<name>A0A2H3D1V9_ARMGA</name>
<proteinExistence type="predicted"/>
<keyword evidence="3" id="KW-1185">Reference proteome</keyword>
<reference evidence="3" key="1">
    <citation type="journal article" date="2017" name="Nat. Ecol. Evol.">
        <title>Genome expansion and lineage-specific genetic innovations in the forest pathogenic fungi Armillaria.</title>
        <authorList>
            <person name="Sipos G."/>
            <person name="Prasanna A.N."/>
            <person name="Walter M.C."/>
            <person name="O'Connor E."/>
            <person name="Balint B."/>
            <person name="Krizsan K."/>
            <person name="Kiss B."/>
            <person name="Hess J."/>
            <person name="Varga T."/>
            <person name="Slot J."/>
            <person name="Riley R."/>
            <person name="Boka B."/>
            <person name="Rigling D."/>
            <person name="Barry K."/>
            <person name="Lee J."/>
            <person name="Mihaltcheva S."/>
            <person name="LaButti K."/>
            <person name="Lipzen A."/>
            <person name="Waldron R."/>
            <person name="Moloney N.M."/>
            <person name="Sperisen C."/>
            <person name="Kredics L."/>
            <person name="Vagvoelgyi C."/>
            <person name="Patrignani A."/>
            <person name="Fitzpatrick D."/>
            <person name="Nagy I."/>
            <person name="Doyle S."/>
            <person name="Anderson J.B."/>
            <person name="Grigoriev I.V."/>
            <person name="Gueldener U."/>
            <person name="Muensterkoetter M."/>
            <person name="Nagy L.G."/>
        </authorList>
    </citation>
    <scope>NUCLEOTIDE SEQUENCE [LARGE SCALE GENOMIC DNA]</scope>
    <source>
        <strain evidence="3">Ar21-2</strain>
    </source>
</reference>
<organism evidence="2 3">
    <name type="scientific">Armillaria gallica</name>
    <name type="common">Bulbous honey fungus</name>
    <name type="synonym">Armillaria bulbosa</name>
    <dbReference type="NCBI Taxonomy" id="47427"/>
    <lineage>
        <taxon>Eukaryota</taxon>
        <taxon>Fungi</taxon>
        <taxon>Dikarya</taxon>
        <taxon>Basidiomycota</taxon>
        <taxon>Agaricomycotina</taxon>
        <taxon>Agaricomycetes</taxon>
        <taxon>Agaricomycetidae</taxon>
        <taxon>Agaricales</taxon>
        <taxon>Marasmiineae</taxon>
        <taxon>Physalacriaceae</taxon>
        <taxon>Armillaria</taxon>
    </lineage>
</organism>
<dbReference type="Proteomes" id="UP000217790">
    <property type="component" value="Unassembled WGS sequence"/>
</dbReference>
<evidence type="ECO:0000256" key="1">
    <source>
        <dbReference type="SAM" id="MobiDB-lite"/>
    </source>
</evidence>
<dbReference type="AlphaFoldDB" id="A0A2H3D1V9"/>
<feature type="region of interest" description="Disordered" evidence="1">
    <location>
        <begin position="25"/>
        <end position="62"/>
    </location>
</feature>
<evidence type="ECO:0000313" key="2">
    <source>
        <dbReference type="EMBL" id="PBK88070.1"/>
    </source>
</evidence>